<comment type="caution">
    <text evidence="1">The sequence shown here is derived from an EMBL/GenBank/DDBJ whole genome shotgun (WGS) entry which is preliminary data.</text>
</comment>
<accession>A0A0F4VK69</accession>
<dbReference type="PATRIC" id="fig|556287.9.peg.627"/>
<dbReference type="Proteomes" id="UP000033731">
    <property type="component" value="Unassembled WGS sequence"/>
</dbReference>
<dbReference type="RefSeq" id="WP_280113826.1">
    <property type="nucleotide sequence ID" value="NZ_JMTK01000002.1"/>
</dbReference>
<reference evidence="1 2" key="1">
    <citation type="journal article" date="2015" name="Phytopathology">
        <title>Genomes of Candidatus Liberibacter solanacearum haplotype A from New Zealand and the USA suggest significant genome plasticity in the species.</title>
        <authorList>
            <person name="Thompson S.M."/>
            <person name="Johnson C.P."/>
            <person name="Lu A.Y."/>
            <person name="Frampton R.A."/>
            <person name="Sullivan K.L."/>
            <person name="Fiers M.W."/>
            <person name="Crowhurst R.N."/>
            <person name="Pitman A.R."/>
            <person name="Scott I."/>
            <person name="Gudmestad N.C."/>
            <person name="Smith G.R."/>
        </authorList>
    </citation>
    <scope>NUCLEOTIDE SEQUENCE [LARGE SCALE GENOMIC DNA]</scope>
    <source>
        <strain evidence="1 2">LsoNZ1</strain>
    </source>
</reference>
<protein>
    <submittedName>
        <fullName evidence="1">Uncharacterized protein</fullName>
    </submittedName>
</protein>
<keyword evidence="2" id="KW-1185">Reference proteome</keyword>
<name>A0A0F4VK69_9HYPH</name>
<gene>
    <name evidence="1" type="ORF">DJ66_0604</name>
</gene>
<organism evidence="1 2">
    <name type="scientific">Candidatus Liberibacter solanacearum</name>
    <dbReference type="NCBI Taxonomy" id="556287"/>
    <lineage>
        <taxon>Bacteria</taxon>
        <taxon>Pseudomonadati</taxon>
        <taxon>Pseudomonadota</taxon>
        <taxon>Alphaproteobacteria</taxon>
        <taxon>Hyphomicrobiales</taxon>
        <taxon>Rhizobiaceae</taxon>
        <taxon>Liberibacter</taxon>
    </lineage>
</organism>
<evidence type="ECO:0000313" key="1">
    <source>
        <dbReference type="EMBL" id="KJZ81876.1"/>
    </source>
</evidence>
<evidence type="ECO:0000313" key="2">
    <source>
        <dbReference type="Proteomes" id="UP000033731"/>
    </source>
</evidence>
<proteinExistence type="predicted"/>
<sequence length="43" mass="4821">MSFIAWIVRCGIGKGILLFDDQEFLVKIKGDNDMGSDLVGRMM</sequence>
<dbReference type="AlphaFoldDB" id="A0A0F4VK69"/>
<dbReference type="EMBL" id="JMTK01000002">
    <property type="protein sequence ID" value="KJZ81876.1"/>
    <property type="molecule type" value="Genomic_DNA"/>
</dbReference>